<keyword evidence="2" id="KW-1003">Cell membrane</keyword>
<dbReference type="Pfam" id="PF03706">
    <property type="entry name" value="LPG_synthase_TM"/>
    <property type="match status" value="1"/>
</dbReference>
<comment type="subcellular location">
    <subcellularLocation>
        <location evidence="1">Cell membrane</location>
        <topology evidence="1">Multi-pass membrane protein</topology>
    </subcellularLocation>
</comment>
<feature type="transmembrane region" description="Helical" evidence="6">
    <location>
        <begin position="195"/>
        <end position="216"/>
    </location>
</feature>
<feature type="transmembrane region" description="Helical" evidence="6">
    <location>
        <begin position="44"/>
        <end position="64"/>
    </location>
</feature>
<protein>
    <submittedName>
        <fullName evidence="7">UPF0104 family protein</fullName>
    </submittedName>
</protein>
<evidence type="ECO:0000256" key="3">
    <source>
        <dbReference type="ARBA" id="ARBA00022692"/>
    </source>
</evidence>
<dbReference type="AlphaFoldDB" id="A0A365H557"/>
<evidence type="ECO:0000256" key="6">
    <source>
        <dbReference type="SAM" id="Phobius"/>
    </source>
</evidence>
<keyword evidence="4 6" id="KW-1133">Transmembrane helix</keyword>
<feature type="transmembrane region" description="Helical" evidence="6">
    <location>
        <begin position="151"/>
        <end position="174"/>
    </location>
</feature>
<name>A0A365H557_9ACTN</name>
<feature type="transmembrane region" description="Helical" evidence="6">
    <location>
        <begin position="118"/>
        <end position="139"/>
    </location>
</feature>
<dbReference type="OrthoDB" id="6057470at2"/>
<dbReference type="EMBL" id="QLYX01000006">
    <property type="protein sequence ID" value="RAY14250.1"/>
    <property type="molecule type" value="Genomic_DNA"/>
</dbReference>
<evidence type="ECO:0000256" key="1">
    <source>
        <dbReference type="ARBA" id="ARBA00004651"/>
    </source>
</evidence>
<keyword evidence="8" id="KW-1185">Reference proteome</keyword>
<reference evidence="7 8" key="1">
    <citation type="submission" date="2018-06" db="EMBL/GenBank/DDBJ databases">
        <title>Actinomadura craniellae sp. nov. isolated from marine sponge Craniella sp.</title>
        <authorList>
            <person name="Li L."/>
            <person name="Xu Q.H."/>
            <person name="Lin H.W."/>
            <person name="Lu Y.H."/>
        </authorList>
    </citation>
    <scope>NUCLEOTIDE SEQUENCE [LARGE SCALE GENOMIC DNA]</scope>
    <source>
        <strain evidence="7 8">LHW63021</strain>
    </source>
</reference>
<keyword evidence="3 6" id="KW-0812">Transmembrane</keyword>
<evidence type="ECO:0000256" key="4">
    <source>
        <dbReference type="ARBA" id="ARBA00022989"/>
    </source>
</evidence>
<dbReference type="RefSeq" id="WP_111867746.1">
    <property type="nucleotide sequence ID" value="NZ_QLYX01000006.1"/>
</dbReference>
<evidence type="ECO:0000256" key="2">
    <source>
        <dbReference type="ARBA" id="ARBA00022475"/>
    </source>
</evidence>
<dbReference type="InterPro" id="IPR022791">
    <property type="entry name" value="L-PG_synthase/AglD"/>
</dbReference>
<accession>A0A365H557</accession>
<evidence type="ECO:0000313" key="8">
    <source>
        <dbReference type="Proteomes" id="UP000251891"/>
    </source>
</evidence>
<comment type="caution">
    <text evidence="7">The sequence shown here is derived from an EMBL/GenBank/DDBJ whole genome shotgun (WGS) entry which is preliminary data.</text>
</comment>
<keyword evidence="5 6" id="KW-0472">Membrane</keyword>
<organism evidence="7 8">
    <name type="scientific">Actinomadura craniellae</name>
    <dbReference type="NCBI Taxonomy" id="2231787"/>
    <lineage>
        <taxon>Bacteria</taxon>
        <taxon>Bacillati</taxon>
        <taxon>Actinomycetota</taxon>
        <taxon>Actinomycetes</taxon>
        <taxon>Streptosporangiales</taxon>
        <taxon>Thermomonosporaceae</taxon>
        <taxon>Actinomadura</taxon>
    </lineage>
</organism>
<sequence length="318" mass="32732">MISRVRASRWLKPAFLLIALAFCGYGLATQRAEIGAALTDLSGWALAGALAAGLGGLVAWMLAWRSLLTGLGSPLPFGAAFRIMFLAQLGKYVPGSVWALVGQVELAKERQVPRERGASATLLAMATTIATGCAIAAVTLPLTSADATRRYWWLLPLAPLLLAALHPAVISFLLTRALRIVRRPPPARPGGAAMARAMAWTVLGWALFGMHAWLLADDLGGAGPLLSTGAYALAFVVGFLVIIAPGGLGAREAALVVALSPTLPDGGPVVVALASRVVLTVADLLCAAVAFALGRTPAPVPAPERTPPAPAAPGRPEA</sequence>
<gene>
    <name evidence="7" type="ORF">DPM19_14825</name>
</gene>
<dbReference type="Proteomes" id="UP000251891">
    <property type="component" value="Unassembled WGS sequence"/>
</dbReference>
<dbReference type="GO" id="GO:0005886">
    <property type="term" value="C:plasma membrane"/>
    <property type="evidence" value="ECO:0007669"/>
    <property type="project" value="UniProtKB-SubCell"/>
</dbReference>
<feature type="transmembrane region" description="Helical" evidence="6">
    <location>
        <begin position="228"/>
        <end position="248"/>
    </location>
</feature>
<evidence type="ECO:0000313" key="7">
    <source>
        <dbReference type="EMBL" id="RAY14250.1"/>
    </source>
</evidence>
<evidence type="ECO:0000256" key="5">
    <source>
        <dbReference type="ARBA" id="ARBA00023136"/>
    </source>
</evidence>
<proteinExistence type="predicted"/>